<evidence type="ECO:0000256" key="1">
    <source>
        <dbReference type="ARBA" id="ARBA00010994"/>
    </source>
</evidence>
<sequence>MGEEEAATLEGQFYEFSRMLDNKRDGTTITLYRSDFWMRQAKLMEDRKLTMTDTGVLFYKFSKSELNWDEWMEFLSELCALKDMDEEKVQEALTNCGLPGQTPVQVPQYRDFFLTYKPKEKLPF</sequence>
<dbReference type="InterPro" id="IPR008907">
    <property type="entry name" value="TPP/p25"/>
</dbReference>
<dbReference type="GO" id="GO:0046785">
    <property type="term" value="P:microtubule polymerization"/>
    <property type="evidence" value="ECO:0007669"/>
    <property type="project" value="InterPro"/>
</dbReference>
<dbReference type="Proteomes" id="UP001497472">
    <property type="component" value="Unassembled WGS sequence"/>
</dbReference>
<dbReference type="InterPro" id="IPR011992">
    <property type="entry name" value="EF-hand-dom_pair"/>
</dbReference>
<evidence type="ECO:0000313" key="2">
    <source>
        <dbReference type="EMBL" id="CAK1554724.1"/>
    </source>
</evidence>
<dbReference type="Pfam" id="PF05517">
    <property type="entry name" value="p25-alpha"/>
    <property type="match status" value="1"/>
</dbReference>
<dbReference type="Gene3D" id="1.10.238.10">
    <property type="entry name" value="EF-hand"/>
    <property type="match status" value="1"/>
</dbReference>
<name>A0AAV1K2T6_9NEOP</name>
<gene>
    <name evidence="2" type="ORF">LNINA_LOCUS13603</name>
</gene>
<evidence type="ECO:0000313" key="3">
    <source>
        <dbReference type="Proteomes" id="UP001497472"/>
    </source>
</evidence>
<proteinExistence type="inferred from homology"/>
<dbReference type="GO" id="GO:0015631">
    <property type="term" value="F:tubulin binding"/>
    <property type="evidence" value="ECO:0007669"/>
    <property type="project" value="InterPro"/>
</dbReference>
<comment type="similarity">
    <text evidence="1">Belongs to the TPPP family.</text>
</comment>
<keyword evidence="3" id="KW-1185">Reference proteome</keyword>
<protein>
    <submittedName>
        <fullName evidence="2">Uncharacterized protein</fullName>
    </submittedName>
</protein>
<organism evidence="2 3">
    <name type="scientific">Leptosia nina</name>
    <dbReference type="NCBI Taxonomy" id="320188"/>
    <lineage>
        <taxon>Eukaryota</taxon>
        <taxon>Metazoa</taxon>
        <taxon>Ecdysozoa</taxon>
        <taxon>Arthropoda</taxon>
        <taxon>Hexapoda</taxon>
        <taxon>Insecta</taxon>
        <taxon>Pterygota</taxon>
        <taxon>Neoptera</taxon>
        <taxon>Endopterygota</taxon>
        <taxon>Lepidoptera</taxon>
        <taxon>Glossata</taxon>
        <taxon>Ditrysia</taxon>
        <taxon>Papilionoidea</taxon>
        <taxon>Pieridae</taxon>
        <taxon>Pierinae</taxon>
        <taxon>Leptosia</taxon>
    </lineage>
</organism>
<dbReference type="AlphaFoldDB" id="A0AAV1K2T6"/>
<reference evidence="2 3" key="1">
    <citation type="submission" date="2023-11" db="EMBL/GenBank/DDBJ databases">
        <authorList>
            <person name="Okamura Y."/>
        </authorList>
    </citation>
    <scope>NUCLEOTIDE SEQUENCE [LARGE SCALE GENOMIC DNA]</scope>
</reference>
<comment type="caution">
    <text evidence="2">The sequence shown here is derived from an EMBL/GenBank/DDBJ whole genome shotgun (WGS) entry which is preliminary data.</text>
</comment>
<dbReference type="SUPFAM" id="SSF47473">
    <property type="entry name" value="EF-hand"/>
    <property type="match status" value="1"/>
</dbReference>
<accession>A0AAV1K2T6</accession>
<dbReference type="EMBL" id="CAVLEF010000279">
    <property type="protein sequence ID" value="CAK1554724.1"/>
    <property type="molecule type" value="Genomic_DNA"/>
</dbReference>